<dbReference type="STRING" id="207949.RED65_02093"/>
<keyword evidence="4" id="KW-1185">Reference proteome</keyword>
<evidence type="ECO:0000259" key="2">
    <source>
        <dbReference type="Pfam" id="PF02481"/>
    </source>
</evidence>
<gene>
    <name evidence="3" type="ORF">RED65_02093</name>
</gene>
<protein>
    <submittedName>
        <fullName evidence="3">SMF protein</fullName>
    </submittedName>
</protein>
<comment type="caution">
    <text evidence="3">The sequence shown here is derived from an EMBL/GenBank/DDBJ whole genome shotgun (WGS) entry which is preliminary data.</text>
</comment>
<proteinExistence type="inferred from homology"/>
<organism evidence="3 4">
    <name type="scientific">Bermanella marisrubri</name>
    <dbReference type="NCBI Taxonomy" id="207949"/>
    <lineage>
        <taxon>Bacteria</taxon>
        <taxon>Pseudomonadati</taxon>
        <taxon>Pseudomonadota</taxon>
        <taxon>Gammaproteobacteria</taxon>
        <taxon>Oceanospirillales</taxon>
        <taxon>Oceanospirillaceae</taxon>
        <taxon>Bermanella</taxon>
    </lineage>
</organism>
<dbReference type="AlphaFoldDB" id="Q1MY05"/>
<dbReference type="HOGENOM" id="CLU_029601_3_2_6"/>
<dbReference type="GO" id="GO:0009294">
    <property type="term" value="P:DNA-mediated transformation"/>
    <property type="evidence" value="ECO:0007669"/>
    <property type="project" value="InterPro"/>
</dbReference>
<name>Q1MY05_9GAMM</name>
<dbReference type="Pfam" id="PF02481">
    <property type="entry name" value="DNA_processg_A"/>
    <property type="match status" value="1"/>
</dbReference>
<dbReference type="InterPro" id="IPR057666">
    <property type="entry name" value="DrpA_SLOG"/>
</dbReference>
<dbReference type="PANTHER" id="PTHR43022">
    <property type="entry name" value="PROTEIN SMF"/>
    <property type="match status" value="1"/>
</dbReference>
<accession>Q1MY05</accession>
<comment type="similarity">
    <text evidence="1">Belongs to the DprA/Smf family.</text>
</comment>
<dbReference type="InterPro" id="IPR003488">
    <property type="entry name" value="DprA"/>
</dbReference>
<dbReference type="PANTHER" id="PTHR43022:SF1">
    <property type="entry name" value="PROTEIN SMF"/>
    <property type="match status" value="1"/>
</dbReference>
<dbReference type="SUPFAM" id="SSF102405">
    <property type="entry name" value="MCP/YpsA-like"/>
    <property type="match status" value="1"/>
</dbReference>
<dbReference type="RefSeq" id="WP_007019382.1">
    <property type="nucleotide sequence ID" value="NZ_CH724124.1"/>
</dbReference>
<dbReference type="EMBL" id="AAQH01000030">
    <property type="protein sequence ID" value="EAT10891.1"/>
    <property type="molecule type" value="Genomic_DNA"/>
</dbReference>
<dbReference type="Gene3D" id="3.40.50.450">
    <property type="match status" value="1"/>
</dbReference>
<evidence type="ECO:0000256" key="1">
    <source>
        <dbReference type="ARBA" id="ARBA00006525"/>
    </source>
</evidence>
<evidence type="ECO:0000313" key="3">
    <source>
        <dbReference type="EMBL" id="EAT10891.1"/>
    </source>
</evidence>
<evidence type="ECO:0000313" key="4">
    <source>
        <dbReference type="Proteomes" id="UP000004263"/>
    </source>
</evidence>
<dbReference type="OrthoDB" id="9785707at2"/>
<sequence>MHSKEYWKNETIAFLALANIKGVGFRTLQKIASNGLGFKSILKSDSKEELQKHIKAKIDPNKSWHDFQLEAWAKGIELARELSAQQTRLIFLNEECYPPLLKKIPDPPYWLFVQGNLDSLNEKPVAIVGTRKPNEDGILLTSIAVAGIASKNRTIISGLADGIDQTAHKAALKYNLKTVAVLGNGLSIDYPAGSEKLKSEIINSGGAIVTEYLPNQTYSAENFVKRNRIQAGLSETIIPAQWKVNSGTGHTVNFAIKYDRKIAGLKLPNQFHGCSENEYIISANGQVFELPIETREFLHYLDQPRQPIQAGLEI</sequence>
<reference evidence="3 4" key="1">
    <citation type="submission" date="2006-03" db="EMBL/GenBank/DDBJ databases">
        <authorList>
            <person name="Pinhassi J."/>
            <person name="Pedros-Alio C."/>
            <person name="Ferriera S."/>
            <person name="Johnson J."/>
            <person name="Kravitz S."/>
            <person name="Halpern A."/>
            <person name="Remington K."/>
            <person name="Beeson K."/>
            <person name="Tran B."/>
            <person name="Rogers Y.-H."/>
            <person name="Friedman R."/>
            <person name="Venter J.C."/>
        </authorList>
    </citation>
    <scope>NUCLEOTIDE SEQUENCE [LARGE SCALE GENOMIC DNA]</scope>
    <source>
        <strain evidence="3 4">RED65</strain>
    </source>
</reference>
<dbReference type="Proteomes" id="UP000004263">
    <property type="component" value="Unassembled WGS sequence"/>
</dbReference>
<feature type="domain" description="Smf/DprA SLOG" evidence="2">
    <location>
        <begin position="89"/>
        <end position="268"/>
    </location>
</feature>